<dbReference type="PANTHER" id="PTHR43266:SF2">
    <property type="entry name" value="MAJOR FACILITATOR SUPERFAMILY (MFS) PROFILE DOMAIN-CONTAINING PROTEIN"/>
    <property type="match status" value="1"/>
</dbReference>
<evidence type="ECO:0000256" key="6">
    <source>
        <dbReference type="ARBA" id="ARBA00023136"/>
    </source>
</evidence>
<dbReference type="PANTHER" id="PTHR43266">
    <property type="entry name" value="MACROLIDE-EFFLUX PROTEIN"/>
    <property type="match status" value="1"/>
</dbReference>
<evidence type="ECO:0000256" key="2">
    <source>
        <dbReference type="ARBA" id="ARBA00022448"/>
    </source>
</evidence>
<evidence type="ECO:0000256" key="7">
    <source>
        <dbReference type="SAM" id="Phobius"/>
    </source>
</evidence>
<feature type="transmembrane region" description="Helical" evidence="7">
    <location>
        <begin position="334"/>
        <end position="358"/>
    </location>
</feature>
<dbReference type="RefSeq" id="WP_058479302.1">
    <property type="nucleotide sequence ID" value="NZ_CAAAIQ010000002.1"/>
</dbReference>
<feature type="transmembrane region" description="Helical" evidence="7">
    <location>
        <begin position="51"/>
        <end position="71"/>
    </location>
</feature>
<dbReference type="CDD" id="cd06173">
    <property type="entry name" value="MFS_MefA_like"/>
    <property type="match status" value="1"/>
</dbReference>
<organism evidence="8 9">
    <name type="scientific">Legionella waltersii</name>
    <dbReference type="NCBI Taxonomy" id="66969"/>
    <lineage>
        <taxon>Bacteria</taxon>
        <taxon>Pseudomonadati</taxon>
        <taxon>Pseudomonadota</taxon>
        <taxon>Gammaproteobacteria</taxon>
        <taxon>Legionellales</taxon>
        <taxon>Legionellaceae</taxon>
        <taxon>Legionella</taxon>
    </lineage>
</organism>
<dbReference type="InterPro" id="IPR036259">
    <property type="entry name" value="MFS_trans_sf"/>
</dbReference>
<keyword evidence="4 7" id="KW-0812">Transmembrane</keyword>
<protein>
    <submittedName>
        <fullName evidence="8">2-acylglycerophosphoethanolamine acyltransferase</fullName>
    </submittedName>
</protein>
<keyword evidence="2" id="KW-0813">Transport</keyword>
<dbReference type="Gene3D" id="1.20.1250.20">
    <property type="entry name" value="MFS general substrate transporter like domains"/>
    <property type="match status" value="2"/>
</dbReference>
<feature type="transmembrane region" description="Helical" evidence="7">
    <location>
        <begin position="83"/>
        <end position="102"/>
    </location>
</feature>
<proteinExistence type="predicted"/>
<feature type="transmembrane region" description="Helical" evidence="7">
    <location>
        <begin position="402"/>
        <end position="424"/>
    </location>
</feature>
<comment type="caution">
    <text evidence="8">The sequence shown here is derived from an EMBL/GenBank/DDBJ whole genome shotgun (WGS) entry which is preliminary data.</text>
</comment>
<evidence type="ECO:0000256" key="3">
    <source>
        <dbReference type="ARBA" id="ARBA00022475"/>
    </source>
</evidence>
<evidence type="ECO:0000256" key="4">
    <source>
        <dbReference type="ARBA" id="ARBA00022692"/>
    </source>
</evidence>
<dbReference type="PATRIC" id="fig|66969.6.peg.478"/>
<feature type="transmembrane region" description="Helical" evidence="7">
    <location>
        <begin position="174"/>
        <end position="196"/>
    </location>
</feature>
<evidence type="ECO:0000256" key="1">
    <source>
        <dbReference type="ARBA" id="ARBA00004651"/>
    </source>
</evidence>
<dbReference type="GO" id="GO:0016746">
    <property type="term" value="F:acyltransferase activity"/>
    <property type="evidence" value="ECO:0007669"/>
    <property type="project" value="UniProtKB-KW"/>
</dbReference>
<feature type="transmembrane region" description="Helical" evidence="7">
    <location>
        <begin position="142"/>
        <end position="168"/>
    </location>
</feature>
<feature type="transmembrane region" description="Helical" evidence="7">
    <location>
        <begin position="108"/>
        <end position="130"/>
    </location>
</feature>
<dbReference type="GO" id="GO:0005886">
    <property type="term" value="C:plasma membrane"/>
    <property type="evidence" value="ECO:0007669"/>
    <property type="project" value="UniProtKB-SubCell"/>
</dbReference>
<gene>
    <name evidence="8" type="ORF">Lwal_0442</name>
</gene>
<dbReference type="InterPro" id="IPR011701">
    <property type="entry name" value="MFS"/>
</dbReference>
<feature type="transmembrane region" description="Helical" evidence="7">
    <location>
        <begin position="229"/>
        <end position="250"/>
    </location>
</feature>
<evidence type="ECO:0000313" key="8">
    <source>
        <dbReference type="EMBL" id="KTD82700.1"/>
    </source>
</evidence>
<evidence type="ECO:0000313" key="9">
    <source>
        <dbReference type="Proteomes" id="UP000054729"/>
    </source>
</evidence>
<feature type="transmembrane region" description="Helical" evidence="7">
    <location>
        <begin position="379"/>
        <end position="396"/>
    </location>
</feature>
<accession>A0A0W1AN01</accession>
<dbReference type="GO" id="GO:0022857">
    <property type="term" value="F:transmembrane transporter activity"/>
    <property type="evidence" value="ECO:0007669"/>
    <property type="project" value="InterPro"/>
</dbReference>
<evidence type="ECO:0000256" key="5">
    <source>
        <dbReference type="ARBA" id="ARBA00022989"/>
    </source>
</evidence>
<dbReference type="SUPFAM" id="SSF103473">
    <property type="entry name" value="MFS general substrate transporter"/>
    <property type="match status" value="1"/>
</dbReference>
<feature type="transmembrane region" description="Helical" evidence="7">
    <location>
        <begin position="295"/>
        <end position="314"/>
    </location>
</feature>
<keyword evidence="3" id="KW-1003">Cell membrane</keyword>
<dbReference type="Pfam" id="PF07690">
    <property type="entry name" value="MFS_1"/>
    <property type="match status" value="1"/>
</dbReference>
<sequence>MASGFVNLLKRRAFLPLFLTQFFGAFNDNAYKLSMLTMISYQLSTSQGQSEQYQAIAGALFILPFFLFSATSGQFADKYDKAFLTRMVKVLEVLLMICGGIAMCKGSIFFMMLTLTGMGIHSTFFGPIKYAILPDHLAKQDLLAATGLIEASTFVAILLGTTLGTLSIGTSKAIPYLAIIMTLSAAGMGLISSLFIPSNPVRNDVFVIDYHIGRATLAMLQQANEKKGVMLATLTISWFWFIGAVLMTKLPDYTHYVLGANTTVFAIFLALFSIGIAIGSLMINCILKGRVRLKGVPLAMLAFSVFNFDLYLASPPVSELKANLMNTCEFFNYFQHWRIAIDLFMLAFCAGLFVVPLYTYLQVASSPSKRARTIAANNVYNALFMVFGSLLVMGLLKLKITIPQVFLVLCLLNISAAGFVSLGLRNPITCR</sequence>
<dbReference type="EMBL" id="LNZB01000007">
    <property type="protein sequence ID" value="KTD82700.1"/>
    <property type="molecule type" value="Genomic_DNA"/>
</dbReference>
<keyword evidence="9" id="KW-1185">Reference proteome</keyword>
<dbReference type="STRING" id="66969.Lwal_0442"/>
<keyword evidence="5 7" id="KW-1133">Transmembrane helix</keyword>
<keyword evidence="8" id="KW-0012">Acyltransferase</keyword>
<dbReference type="AlphaFoldDB" id="A0A0W1AN01"/>
<dbReference type="Proteomes" id="UP000054729">
    <property type="component" value="Unassembled WGS sequence"/>
</dbReference>
<reference evidence="8 9" key="1">
    <citation type="submission" date="2015-11" db="EMBL/GenBank/DDBJ databases">
        <title>Genomic analysis of 38 Legionella species identifies large and diverse effector repertoires.</title>
        <authorList>
            <person name="Burstein D."/>
            <person name="Amaro F."/>
            <person name="Zusman T."/>
            <person name="Lifshitz Z."/>
            <person name="Cohen O."/>
            <person name="Gilbert J.A."/>
            <person name="Pupko T."/>
            <person name="Shuman H.A."/>
            <person name="Segal G."/>
        </authorList>
    </citation>
    <scope>NUCLEOTIDE SEQUENCE [LARGE SCALE GENOMIC DNA]</scope>
    <source>
        <strain evidence="8 9">ATCC 51914</strain>
    </source>
</reference>
<keyword evidence="6 7" id="KW-0472">Membrane</keyword>
<dbReference type="OrthoDB" id="9803968at2"/>
<comment type="subcellular location">
    <subcellularLocation>
        <location evidence="1">Cell membrane</location>
        <topology evidence="1">Multi-pass membrane protein</topology>
    </subcellularLocation>
</comment>
<feature type="transmembrane region" description="Helical" evidence="7">
    <location>
        <begin position="262"/>
        <end position="283"/>
    </location>
</feature>
<name>A0A0W1AN01_9GAMM</name>
<keyword evidence="8" id="KW-0808">Transferase</keyword>